<dbReference type="RefSeq" id="WP_245731960.1">
    <property type="nucleotide sequence ID" value="NZ_FNNZ01000025.1"/>
</dbReference>
<name>A0A1H3BIJ7_THIRO</name>
<dbReference type="Proteomes" id="UP000198816">
    <property type="component" value="Unassembled WGS sequence"/>
</dbReference>
<gene>
    <name evidence="1" type="ORF">SAMN05421783_1251</name>
</gene>
<dbReference type="AlphaFoldDB" id="A0A1H3BIJ7"/>
<proteinExistence type="predicted"/>
<evidence type="ECO:0000313" key="2">
    <source>
        <dbReference type="Proteomes" id="UP000198816"/>
    </source>
</evidence>
<reference evidence="2" key="1">
    <citation type="submission" date="2016-10" db="EMBL/GenBank/DDBJ databases">
        <authorList>
            <person name="Varghese N."/>
            <person name="Submissions S."/>
        </authorList>
    </citation>
    <scope>NUCLEOTIDE SEQUENCE [LARGE SCALE GENOMIC DNA]</scope>
    <source>
        <strain evidence="2">DSM 217</strain>
    </source>
</reference>
<accession>A0A1H3BIJ7</accession>
<dbReference type="STRING" id="1058.SAMN05421783_1251"/>
<keyword evidence="2" id="KW-1185">Reference proteome</keyword>
<dbReference type="EMBL" id="FNNZ01000025">
    <property type="protein sequence ID" value="SDX41541.1"/>
    <property type="molecule type" value="Genomic_DNA"/>
</dbReference>
<sequence>MAEGFTAKQGQYLAFIYNYSVMFGQAPAEADLQRFFGTTPQPFIRCS</sequence>
<organism evidence="1 2">
    <name type="scientific">Thiocapsa roseopersicina</name>
    <dbReference type="NCBI Taxonomy" id="1058"/>
    <lineage>
        <taxon>Bacteria</taxon>
        <taxon>Pseudomonadati</taxon>
        <taxon>Pseudomonadota</taxon>
        <taxon>Gammaproteobacteria</taxon>
        <taxon>Chromatiales</taxon>
        <taxon>Chromatiaceae</taxon>
        <taxon>Thiocapsa</taxon>
    </lineage>
</organism>
<evidence type="ECO:0000313" key="1">
    <source>
        <dbReference type="EMBL" id="SDX41541.1"/>
    </source>
</evidence>
<protein>
    <submittedName>
        <fullName evidence="1">Repressor LexA</fullName>
    </submittedName>
</protein>